<feature type="region of interest" description="Disordered" evidence="1">
    <location>
        <begin position="706"/>
        <end position="877"/>
    </location>
</feature>
<feature type="region of interest" description="Disordered" evidence="1">
    <location>
        <begin position="66"/>
        <end position="122"/>
    </location>
</feature>
<gene>
    <name evidence="2" type="ORF">MKZ38_003595</name>
</gene>
<evidence type="ECO:0000256" key="1">
    <source>
        <dbReference type="SAM" id="MobiDB-lite"/>
    </source>
</evidence>
<evidence type="ECO:0000313" key="3">
    <source>
        <dbReference type="Proteomes" id="UP001201980"/>
    </source>
</evidence>
<feature type="compositionally biased region" description="Low complexity" evidence="1">
    <location>
        <begin position="395"/>
        <end position="410"/>
    </location>
</feature>
<feature type="region of interest" description="Disordered" evidence="1">
    <location>
        <begin position="1050"/>
        <end position="1091"/>
    </location>
</feature>
<feature type="compositionally biased region" description="Polar residues" evidence="1">
    <location>
        <begin position="816"/>
        <end position="830"/>
    </location>
</feature>
<feature type="compositionally biased region" description="Acidic residues" evidence="1">
    <location>
        <begin position="859"/>
        <end position="874"/>
    </location>
</feature>
<feature type="region of interest" description="Disordered" evidence="1">
    <location>
        <begin position="377"/>
        <end position="456"/>
    </location>
</feature>
<reference evidence="2" key="1">
    <citation type="submission" date="2022-07" db="EMBL/GenBank/DDBJ databases">
        <title>Draft genome sequence of Zalerion maritima ATCC 34329, a (micro)plastics degrading marine fungus.</title>
        <authorList>
            <person name="Paco A."/>
            <person name="Goncalves M.F.M."/>
            <person name="Rocha-Santos T.A.P."/>
            <person name="Alves A."/>
        </authorList>
    </citation>
    <scope>NUCLEOTIDE SEQUENCE</scope>
    <source>
        <strain evidence="2">ATCC 34329</strain>
    </source>
</reference>
<dbReference type="AlphaFoldDB" id="A0AAD5RMJ7"/>
<protein>
    <submittedName>
        <fullName evidence="2">Uncharacterized protein</fullName>
    </submittedName>
</protein>
<feature type="compositionally biased region" description="Low complexity" evidence="1">
    <location>
        <begin position="581"/>
        <end position="595"/>
    </location>
</feature>
<feature type="compositionally biased region" description="Low complexity" evidence="1">
    <location>
        <begin position="714"/>
        <end position="723"/>
    </location>
</feature>
<feature type="compositionally biased region" description="Low complexity" evidence="1">
    <location>
        <begin position="752"/>
        <end position="761"/>
    </location>
</feature>
<feature type="compositionally biased region" description="Basic residues" evidence="1">
    <location>
        <begin position="384"/>
        <end position="394"/>
    </location>
</feature>
<name>A0AAD5RMJ7_9PEZI</name>
<feature type="compositionally biased region" description="Low complexity" evidence="1">
    <location>
        <begin position="528"/>
        <end position="542"/>
    </location>
</feature>
<sequence length="1103" mass="119329">MGLFKFFMKTEKSIRDPLIAQAYNTTAPASPPLKGKTPVRGNGPISLQTLQETYARKAESSVVSLALDNEASAPPPVVPRFRETPERPTTASHSHSGSSSRPVSRARRESILGPPLSFKTPKAESYMPHKQLPFESNHSHRMTIGYAPPAQAPEPELHGGDRTISLQSNGTTSTRHFVDILDAQSELKPTNFHTRVKAAGVRDYGEDVADRNIVETTVDVLSPQASIFYASGGESAPSPIVARTTHRDEDLLKKGRRPHSRASRTFSMKSRASEFAHIRHERPFQSVPTVKIALESPARLNHRMSLASYIPYPPTESPQPRRRHRSESMYITSTARDADFLNELAEQLRPKTSSDRSCLPAQENLAALADLMATKPPQEFREKKSAHRSKKKSISKSTTGEKSISKSTTGAATAYLSPGEQPPVPSKRPSLHKSASSLASTTPDKTPTKRTSAASLKALGDGELGVSIRDSRLILQVCDPVENQATEALVEYHAEDGEADDEGPAIPNDHETFDDTDDGACPPPSIMTSSAHQHSTQTSHGSFNRTRASLLASPATSERLDEIIYEQLPNKKSEVRQWSISSTTTPPTTVSSAASMRPQSGHTPSTSLDAGQKPQYMSGIAHKKLPSLNMSAANGRPYSVASASVHMPHSPLSAITNFNIDDYISSDDDESDPQGLWRPRGEGEEELLFSDVGYGSMQLPGLLDSVSQAQSGDTGTATPVPTEGEGEETNSTEDAFRSSKQDIVTDPWSQNSGSSPLLSLLVPQAPTHVQEPLMGGRIGSLRHASSAPAVRKHSAFGGPSYSSSEYAEEGSMGGSRPSTSWNSRSTSQGASSSIPPIPPRRRPTSIVVSGDPIPRVSEESDESSGSESASDFEEEDRHFRAEFARNLEAGQNGCSSLFVPPSLHPHHGPVLRIPIPVKPSTPDTRRPTLPAHQSDEDNCLLPVHQIQMPNARRNTHGSVTHALKHIRYSPAIMHSSSSESLCDDDDDAVAPPDVPRSRPVSQNSPHIQISEEKENIPPLPQGYAYGHGGAKYGNGYGYIKVLPEHGGKGSLPGTPVDEKDGFFGGKGKKLVKGSVSRRDSRGSIHSDRTREIVRRLKHKVGDE</sequence>
<organism evidence="2 3">
    <name type="scientific">Zalerion maritima</name>
    <dbReference type="NCBI Taxonomy" id="339359"/>
    <lineage>
        <taxon>Eukaryota</taxon>
        <taxon>Fungi</taxon>
        <taxon>Dikarya</taxon>
        <taxon>Ascomycota</taxon>
        <taxon>Pezizomycotina</taxon>
        <taxon>Sordariomycetes</taxon>
        <taxon>Lulworthiomycetidae</taxon>
        <taxon>Lulworthiales</taxon>
        <taxon>Lulworthiaceae</taxon>
        <taxon>Zalerion</taxon>
    </lineage>
</organism>
<feature type="compositionally biased region" description="Polar residues" evidence="1">
    <location>
        <begin position="433"/>
        <end position="454"/>
    </location>
</feature>
<evidence type="ECO:0000313" key="2">
    <source>
        <dbReference type="EMBL" id="KAJ2898911.1"/>
    </source>
</evidence>
<feature type="compositionally biased region" description="Polar residues" evidence="1">
    <location>
        <begin position="597"/>
        <end position="609"/>
    </location>
</feature>
<comment type="caution">
    <text evidence="2">The sequence shown here is derived from an EMBL/GenBank/DDBJ whole genome shotgun (WGS) entry which is preliminary data.</text>
</comment>
<feature type="region of interest" description="Disordered" evidence="1">
    <location>
        <begin position="495"/>
        <end position="545"/>
    </location>
</feature>
<keyword evidence="3" id="KW-1185">Reference proteome</keyword>
<feature type="compositionally biased region" description="Basic and acidic residues" evidence="1">
    <location>
        <begin position="1076"/>
        <end position="1091"/>
    </location>
</feature>
<feature type="region of interest" description="Disordered" evidence="1">
    <location>
        <begin position="975"/>
        <end position="1009"/>
    </location>
</feature>
<feature type="region of interest" description="Disordered" evidence="1">
    <location>
        <begin position="574"/>
        <end position="613"/>
    </location>
</feature>
<dbReference type="EMBL" id="JAKWBI020000213">
    <property type="protein sequence ID" value="KAJ2898911.1"/>
    <property type="molecule type" value="Genomic_DNA"/>
</dbReference>
<feature type="compositionally biased region" description="Low complexity" evidence="1">
    <location>
        <begin position="92"/>
        <end position="103"/>
    </location>
</feature>
<feature type="region of interest" description="Disordered" evidence="1">
    <location>
        <begin position="25"/>
        <end position="44"/>
    </location>
</feature>
<dbReference type="Proteomes" id="UP001201980">
    <property type="component" value="Unassembled WGS sequence"/>
</dbReference>
<accession>A0AAD5RMJ7</accession>
<proteinExistence type="predicted"/>